<name>A0A6C0E5J8_9ZZZZ</name>
<sequence length="116" mass="13939">MIHNTLHEVNKEIDVFEKAERVCDDTFFIYYKLRSNPNLHPHIHYNSSFAGFPGGHVQMNESFTNKQAYNMVNKWRSSVGKILNADEEERRDWRILFDYMLSYIKNIIRYLLYIST</sequence>
<proteinExistence type="predicted"/>
<organism evidence="1">
    <name type="scientific">viral metagenome</name>
    <dbReference type="NCBI Taxonomy" id="1070528"/>
    <lineage>
        <taxon>unclassified sequences</taxon>
        <taxon>metagenomes</taxon>
        <taxon>organismal metagenomes</taxon>
    </lineage>
</organism>
<protein>
    <submittedName>
        <fullName evidence="1">Uncharacterized protein</fullName>
    </submittedName>
</protein>
<reference evidence="1" key="1">
    <citation type="journal article" date="2020" name="Nature">
        <title>Giant virus diversity and host interactions through global metagenomics.</title>
        <authorList>
            <person name="Schulz F."/>
            <person name="Roux S."/>
            <person name="Paez-Espino D."/>
            <person name="Jungbluth S."/>
            <person name="Walsh D.A."/>
            <person name="Denef V.J."/>
            <person name="McMahon K.D."/>
            <person name="Konstantinidis K.T."/>
            <person name="Eloe-Fadrosh E.A."/>
            <person name="Kyrpides N.C."/>
            <person name="Woyke T."/>
        </authorList>
    </citation>
    <scope>NUCLEOTIDE SEQUENCE</scope>
    <source>
        <strain evidence="1">GVMAG-M-3300023179-132</strain>
    </source>
</reference>
<dbReference type="EMBL" id="MN739736">
    <property type="protein sequence ID" value="QHT23992.1"/>
    <property type="molecule type" value="Genomic_DNA"/>
</dbReference>
<accession>A0A6C0E5J8</accession>
<dbReference type="AlphaFoldDB" id="A0A6C0E5J8"/>
<evidence type="ECO:0000313" key="1">
    <source>
        <dbReference type="EMBL" id="QHT23992.1"/>
    </source>
</evidence>